<dbReference type="GO" id="GO:0030968">
    <property type="term" value="P:endoplasmic reticulum unfolded protein response"/>
    <property type="evidence" value="ECO:0007669"/>
    <property type="project" value="TreeGrafter"/>
</dbReference>
<dbReference type="PANTHER" id="PTHR12943:SF27">
    <property type="entry name" value="HOMOCYSTEINE-INDUCED ENDOPLASMIC RETICULUM PROTEIN, ISOFORM A"/>
    <property type="match status" value="1"/>
</dbReference>
<dbReference type="Proteomes" id="UP000284702">
    <property type="component" value="Unassembled WGS sequence"/>
</dbReference>
<dbReference type="Gene3D" id="3.10.20.90">
    <property type="entry name" value="Phosphatidylinositol 3-kinase Catalytic Subunit, Chain A, domain 1"/>
    <property type="match status" value="1"/>
</dbReference>
<name>A0A3R7Z6L6_APHAT</name>
<evidence type="ECO:0000256" key="6">
    <source>
        <dbReference type="SAM" id="Phobius"/>
    </source>
</evidence>
<dbReference type="Pfam" id="PF00240">
    <property type="entry name" value="ubiquitin"/>
    <property type="match status" value="1"/>
</dbReference>
<sequence length="423" mass="45052">MPEKPTCISENIKSAYCSDMSSDASSATEVTLVVKSVYERNLSLELKMEGSSTILQVKELLQDRLPSPALPKHQRLIFGGKICDDIQTLVQVLKRMDPNETYTFHLLVSQPNKTATPATQRTPPSQAAVAAPATAAVPPTRPIAPAASIPLSPYAAPRPVPGAAAPTFATTAPPTTPADSPSAVPSSISPLQTMHLQHYLAQQELMLTMQIQYLRHIQQFQQMHGIHFNPAAATAAYSTSPPATPFPTAYFASFHIPPAATPPNVGAETPAAPRFQAIRSIVGLLDFTLALKMCVMVYIIGQDLPPPRSYILVGLSFVVYLYVHMLMTGILLKIYDILKGNPHIDRAPAAAADNNGDLFNQLNDAVNAGPPGPPLVTIATDGGIIKDIQSFAVGLVLSLFPSWRPLASAPPAANVPAAVDPQG</sequence>
<keyword evidence="9" id="KW-1185">Reference proteome</keyword>
<dbReference type="SUPFAM" id="SSF54236">
    <property type="entry name" value="Ubiquitin-like"/>
    <property type="match status" value="1"/>
</dbReference>
<evidence type="ECO:0000313" key="8">
    <source>
        <dbReference type="EMBL" id="RQM20769.1"/>
    </source>
</evidence>
<dbReference type="AlphaFoldDB" id="A0A3R7Z6L6"/>
<accession>A0A3R7Z6L6</accession>
<comment type="subcellular location">
    <subcellularLocation>
        <location evidence="1">Membrane</location>
    </subcellularLocation>
</comment>
<dbReference type="InterPro" id="IPR039751">
    <property type="entry name" value="HERPUD1/2"/>
</dbReference>
<dbReference type="VEuPathDB" id="FungiDB:H257_05086"/>
<dbReference type="EMBL" id="MZMZ02003752">
    <property type="protein sequence ID" value="RQM20769.1"/>
    <property type="molecule type" value="Genomic_DNA"/>
</dbReference>
<keyword evidence="4 6" id="KW-0472">Membrane</keyword>
<feature type="domain" description="Ubiquitin-like" evidence="7">
    <location>
        <begin position="30"/>
        <end position="89"/>
    </location>
</feature>
<evidence type="ECO:0000256" key="4">
    <source>
        <dbReference type="ARBA" id="ARBA00023136"/>
    </source>
</evidence>
<feature type="transmembrane region" description="Helical" evidence="6">
    <location>
        <begin position="312"/>
        <end position="332"/>
    </location>
</feature>
<dbReference type="PROSITE" id="PS50053">
    <property type="entry name" value="UBIQUITIN_2"/>
    <property type="match status" value="1"/>
</dbReference>
<organism evidence="8 9">
    <name type="scientific">Aphanomyces astaci</name>
    <name type="common">Crayfish plague agent</name>
    <dbReference type="NCBI Taxonomy" id="112090"/>
    <lineage>
        <taxon>Eukaryota</taxon>
        <taxon>Sar</taxon>
        <taxon>Stramenopiles</taxon>
        <taxon>Oomycota</taxon>
        <taxon>Saprolegniomycetes</taxon>
        <taxon>Saprolegniales</taxon>
        <taxon>Verrucalvaceae</taxon>
        <taxon>Aphanomyces</taxon>
    </lineage>
</organism>
<keyword evidence="3 6" id="KW-1133">Transmembrane helix</keyword>
<evidence type="ECO:0000256" key="1">
    <source>
        <dbReference type="ARBA" id="ARBA00004370"/>
    </source>
</evidence>
<evidence type="ECO:0000256" key="5">
    <source>
        <dbReference type="SAM" id="MobiDB-lite"/>
    </source>
</evidence>
<dbReference type="PANTHER" id="PTHR12943">
    <property type="entry name" value="HOMOCYSTEINE-RESPONSIVE ENDOPLASMIC RETICULUM-RESIDENT UNIQUITIN-LIKE DOMAIN HERPUD PROTEIN FAMILY MEMBER"/>
    <property type="match status" value="1"/>
</dbReference>
<dbReference type="CDD" id="cd01790">
    <property type="entry name" value="Ubl_HERP"/>
    <property type="match status" value="1"/>
</dbReference>
<keyword evidence="2 6" id="KW-0812">Transmembrane</keyword>
<reference evidence="8" key="1">
    <citation type="submission" date="2018-07" db="EMBL/GenBank/DDBJ databases">
        <title>Annotation of Aphanomyces astaci genome assembly.</title>
        <authorList>
            <person name="Studholme D.J."/>
        </authorList>
    </citation>
    <scope>NUCLEOTIDE SEQUENCE [LARGE SCALE GENOMIC DNA]</scope>
    <source>
        <strain evidence="8">Pc</strain>
    </source>
</reference>
<dbReference type="InterPro" id="IPR000626">
    <property type="entry name" value="Ubiquitin-like_dom"/>
</dbReference>
<comment type="caution">
    <text evidence="8">The sequence shown here is derived from an EMBL/GenBank/DDBJ whole genome shotgun (WGS) entry which is preliminary data.</text>
</comment>
<protein>
    <recommendedName>
        <fullName evidence="7">Ubiquitin-like domain-containing protein</fullName>
    </recommendedName>
</protein>
<gene>
    <name evidence="8" type="ORF">B5M09_003378</name>
</gene>
<dbReference type="GO" id="GO:0016020">
    <property type="term" value="C:membrane"/>
    <property type="evidence" value="ECO:0007669"/>
    <property type="project" value="UniProtKB-SubCell"/>
</dbReference>
<evidence type="ECO:0000259" key="7">
    <source>
        <dbReference type="PROSITE" id="PS50053"/>
    </source>
</evidence>
<feature type="region of interest" description="Disordered" evidence="5">
    <location>
        <begin position="165"/>
        <end position="186"/>
    </location>
</feature>
<evidence type="ECO:0000256" key="3">
    <source>
        <dbReference type="ARBA" id="ARBA00022989"/>
    </source>
</evidence>
<feature type="transmembrane region" description="Helical" evidence="6">
    <location>
        <begin position="281"/>
        <end position="300"/>
    </location>
</feature>
<evidence type="ECO:0000256" key="2">
    <source>
        <dbReference type="ARBA" id="ARBA00022692"/>
    </source>
</evidence>
<evidence type="ECO:0000313" key="9">
    <source>
        <dbReference type="Proteomes" id="UP000284702"/>
    </source>
</evidence>
<dbReference type="InterPro" id="IPR029071">
    <property type="entry name" value="Ubiquitin-like_domsf"/>
</dbReference>
<proteinExistence type="predicted"/>